<evidence type="ECO:0000313" key="3">
    <source>
        <dbReference type="EMBL" id="MCH86664.1"/>
    </source>
</evidence>
<dbReference type="SUPFAM" id="SSF48592">
    <property type="entry name" value="GroEL equatorial domain-like"/>
    <property type="match status" value="1"/>
</dbReference>
<protein>
    <submittedName>
        <fullName evidence="3">Chaperonin 60 subunit alpha 2 chloroplastic-like</fullName>
    </submittedName>
</protein>
<dbReference type="GO" id="GO:0140662">
    <property type="term" value="F:ATP-dependent protein folding chaperone"/>
    <property type="evidence" value="ECO:0007669"/>
    <property type="project" value="InterPro"/>
</dbReference>
<dbReference type="GO" id="GO:0042026">
    <property type="term" value="P:protein refolding"/>
    <property type="evidence" value="ECO:0007669"/>
    <property type="project" value="InterPro"/>
</dbReference>
<dbReference type="EMBL" id="LXQA010010721">
    <property type="protein sequence ID" value="MCH86664.1"/>
    <property type="molecule type" value="Genomic_DNA"/>
</dbReference>
<dbReference type="InterPro" id="IPR001844">
    <property type="entry name" value="Cpn60/GroEL"/>
</dbReference>
<dbReference type="Gene3D" id="1.10.560.10">
    <property type="entry name" value="GroEL-like equatorial domain"/>
    <property type="match status" value="1"/>
</dbReference>
<keyword evidence="2" id="KW-0143">Chaperone</keyword>
<dbReference type="PANTHER" id="PTHR45633">
    <property type="entry name" value="60 KDA HEAT SHOCK PROTEIN, MITOCHONDRIAL"/>
    <property type="match status" value="1"/>
</dbReference>
<comment type="similarity">
    <text evidence="1">Belongs to the chaperonin (HSP60) family.</text>
</comment>
<evidence type="ECO:0000256" key="1">
    <source>
        <dbReference type="ARBA" id="ARBA00006607"/>
    </source>
</evidence>
<evidence type="ECO:0000256" key="2">
    <source>
        <dbReference type="ARBA" id="ARBA00023186"/>
    </source>
</evidence>
<dbReference type="InterPro" id="IPR027413">
    <property type="entry name" value="GROEL-like_equatorial_sf"/>
</dbReference>
<sequence>VGAHTELELEDRKLRIEDAKNATFAAINEGLVPGGGATYVHLLDLIPSIKNSMEDLDEQIGADILAKVSICFRVC</sequence>
<comment type="caution">
    <text evidence="3">The sequence shown here is derived from an EMBL/GenBank/DDBJ whole genome shotgun (WGS) entry which is preliminary data.</text>
</comment>
<dbReference type="InterPro" id="IPR027410">
    <property type="entry name" value="TCP-1-like_intermed_sf"/>
</dbReference>
<keyword evidence="4" id="KW-1185">Reference proteome</keyword>
<organism evidence="3 4">
    <name type="scientific">Trifolium medium</name>
    <dbReference type="NCBI Taxonomy" id="97028"/>
    <lineage>
        <taxon>Eukaryota</taxon>
        <taxon>Viridiplantae</taxon>
        <taxon>Streptophyta</taxon>
        <taxon>Embryophyta</taxon>
        <taxon>Tracheophyta</taxon>
        <taxon>Spermatophyta</taxon>
        <taxon>Magnoliopsida</taxon>
        <taxon>eudicotyledons</taxon>
        <taxon>Gunneridae</taxon>
        <taxon>Pentapetalae</taxon>
        <taxon>rosids</taxon>
        <taxon>fabids</taxon>
        <taxon>Fabales</taxon>
        <taxon>Fabaceae</taxon>
        <taxon>Papilionoideae</taxon>
        <taxon>50 kb inversion clade</taxon>
        <taxon>NPAAA clade</taxon>
        <taxon>Hologalegina</taxon>
        <taxon>IRL clade</taxon>
        <taxon>Trifolieae</taxon>
        <taxon>Trifolium</taxon>
    </lineage>
</organism>
<proteinExistence type="inferred from homology"/>
<dbReference type="AlphaFoldDB" id="A0A392MK88"/>
<gene>
    <name evidence="3" type="ORF">A2U01_0007524</name>
</gene>
<reference evidence="3 4" key="1">
    <citation type="journal article" date="2018" name="Front. Plant Sci.">
        <title>Red Clover (Trifolium pratense) and Zigzag Clover (T. medium) - A Picture of Genomic Similarities and Differences.</title>
        <authorList>
            <person name="Dluhosova J."/>
            <person name="Istvanek J."/>
            <person name="Nedelnik J."/>
            <person name="Repkova J."/>
        </authorList>
    </citation>
    <scope>NUCLEOTIDE SEQUENCE [LARGE SCALE GENOMIC DNA]</scope>
    <source>
        <strain evidence="4">cv. 10/8</strain>
        <tissue evidence="3">Leaf</tissue>
    </source>
</reference>
<feature type="non-terminal residue" evidence="3">
    <location>
        <position position="1"/>
    </location>
</feature>
<evidence type="ECO:0000313" key="4">
    <source>
        <dbReference type="Proteomes" id="UP000265520"/>
    </source>
</evidence>
<dbReference type="Proteomes" id="UP000265520">
    <property type="component" value="Unassembled WGS sequence"/>
</dbReference>
<accession>A0A392MK88</accession>
<name>A0A392MK88_9FABA</name>
<dbReference type="Gene3D" id="3.30.260.10">
    <property type="entry name" value="TCP-1-like chaperonin intermediate domain"/>
    <property type="match status" value="1"/>
</dbReference>